<keyword evidence="2" id="KW-1133">Transmembrane helix</keyword>
<gene>
    <name evidence="3" type="ORF">V3328_15425</name>
</gene>
<keyword evidence="2" id="KW-0472">Membrane</keyword>
<reference evidence="3 4" key="1">
    <citation type="submission" date="2024-02" db="EMBL/GenBank/DDBJ databases">
        <title>Genome analysis and characterization of Microbaculum marinisediminis sp. nov., isolated from marine sediment.</title>
        <authorList>
            <person name="Du Z.-J."/>
            <person name="Ye Y.-Q."/>
            <person name="Zhang Z.-R."/>
            <person name="Yuan S.-M."/>
            <person name="Zhang X.-Y."/>
        </authorList>
    </citation>
    <scope>NUCLEOTIDE SEQUENCE [LARGE SCALE GENOMIC DNA]</scope>
    <source>
        <strain evidence="3 4">SDUM1044001</strain>
    </source>
</reference>
<dbReference type="RefSeq" id="WP_340330577.1">
    <property type="nucleotide sequence ID" value="NZ_JAZHOF010000006.1"/>
</dbReference>
<evidence type="ECO:0000256" key="2">
    <source>
        <dbReference type="SAM" id="Phobius"/>
    </source>
</evidence>
<accession>A0AAW9RVF6</accession>
<organism evidence="3 4">
    <name type="scientific">Microbaculum marinum</name>
    <dbReference type="NCBI Taxonomy" id="1764581"/>
    <lineage>
        <taxon>Bacteria</taxon>
        <taxon>Pseudomonadati</taxon>
        <taxon>Pseudomonadota</taxon>
        <taxon>Alphaproteobacteria</taxon>
        <taxon>Hyphomicrobiales</taxon>
        <taxon>Tepidamorphaceae</taxon>
        <taxon>Microbaculum</taxon>
    </lineage>
</organism>
<sequence length="328" mass="35912">MADPAQTHIPASAAPAAPRNGTLSKRPLEEVMLAMDVVDTLRHRENLVARELNEEERDRQLIARLREIYSSQGIEVTDAILAEGVKALKEQRFVYTPPASGMSVALARLYVRRHSWGRAVLALVAAVLVAWAAWHFLVTVPGEQRAEALRIELSETLPNRINGLYEAIESGTESPAALQMAEALRADGRRALAAGNAEDARAAVVGLEALQDRLNQQYDLRIVSRPGATSGVWRIPDANEAARNYYLIVEAIDRSGKPVTVRVASEETGEVAPVTQWGVRVPESTFAQVRADKEDDGIIQNDVLGEKRRGVLDPEYRMPVSGGAITAW</sequence>
<feature type="region of interest" description="Disordered" evidence="1">
    <location>
        <begin position="1"/>
        <end position="22"/>
    </location>
</feature>
<dbReference type="Proteomes" id="UP001378188">
    <property type="component" value="Unassembled WGS sequence"/>
</dbReference>
<protein>
    <submittedName>
        <fullName evidence="3">DUF6384 family protein</fullName>
    </submittedName>
</protein>
<dbReference type="EMBL" id="JAZHOF010000006">
    <property type="protein sequence ID" value="MEJ8572880.1"/>
    <property type="molecule type" value="Genomic_DNA"/>
</dbReference>
<keyword evidence="2" id="KW-0812">Transmembrane</keyword>
<dbReference type="InterPro" id="IPR045964">
    <property type="entry name" value="DUF6384"/>
</dbReference>
<dbReference type="Pfam" id="PF19911">
    <property type="entry name" value="DUF6384"/>
    <property type="match status" value="1"/>
</dbReference>
<dbReference type="AlphaFoldDB" id="A0AAW9RVF6"/>
<evidence type="ECO:0000256" key="1">
    <source>
        <dbReference type="SAM" id="MobiDB-lite"/>
    </source>
</evidence>
<evidence type="ECO:0000313" key="4">
    <source>
        <dbReference type="Proteomes" id="UP001378188"/>
    </source>
</evidence>
<keyword evidence="4" id="KW-1185">Reference proteome</keyword>
<comment type="caution">
    <text evidence="3">The sequence shown here is derived from an EMBL/GenBank/DDBJ whole genome shotgun (WGS) entry which is preliminary data.</text>
</comment>
<name>A0AAW9RVF6_9HYPH</name>
<proteinExistence type="predicted"/>
<feature type="transmembrane region" description="Helical" evidence="2">
    <location>
        <begin position="116"/>
        <end position="137"/>
    </location>
</feature>
<evidence type="ECO:0000313" key="3">
    <source>
        <dbReference type="EMBL" id="MEJ8572880.1"/>
    </source>
</evidence>